<dbReference type="Gene3D" id="3.40.50.850">
    <property type="entry name" value="Isochorismatase-like"/>
    <property type="match status" value="1"/>
</dbReference>
<dbReference type="InterPro" id="IPR036380">
    <property type="entry name" value="Isochorismatase-like_sf"/>
</dbReference>
<proteinExistence type="predicted"/>
<dbReference type="Pfam" id="PF00857">
    <property type="entry name" value="Isochorismatase"/>
    <property type="match status" value="1"/>
</dbReference>
<gene>
    <name evidence="2" type="ORF">DHf2319_05610</name>
</gene>
<dbReference type="Proteomes" id="UP000831607">
    <property type="component" value="Chromosome"/>
</dbReference>
<reference evidence="2 3" key="1">
    <citation type="submission" date="2020-11" db="EMBL/GenBank/DDBJ databases">
        <title>Algicoccus daihaiensis sp.nov., isolated from Daihai Lake in Inner Mongolia.</title>
        <authorList>
            <person name="Kai J."/>
        </authorList>
    </citation>
    <scope>NUCLEOTIDE SEQUENCE [LARGE SCALE GENOMIC DNA]</scope>
    <source>
        <strain evidence="3">f23</strain>
    </source>
</reference>
<evidence type="ECO:0000313" key="2">
    <source>
        <dbReference type="EMBL" id="UOD51314.1"/>
    </source>
</evidence>
<accession>A0ABY4ALX3</accession>
<feature type="domain" description="Isochorismatase-like" evidence="1">
    <location>
        <begin position="10"/>
        <end position="156"/>
    </location>
</feature>
<protein>
    <submittedName>
        <fullName evidence="2">Isochorismatase family protein</fullName>
    </submittedName>
</protein>
<organism evidence="2 3">
    <name type="scientific">Orrella daihaiensis</name>
    <dbReference type="NCBI Taxonomy" id="2782176"/>
    <lineage>
        <taxon>Bacteria</taxon>
        <taxon>Pseudomonadati</taxon>
        <taxon>Pseudomonadota</taxon>
        <taxon>Betaproteobacteria</taxon>
        <taxon>Burkholderiales</taxon>
        <taxon>Alcaligenaceae</taxon>
        <taxon>Orrella</taxon>
    </lineage>
</organism>
<evidence type="ECO:0000313" key="3">
    <source>
        <dbReference type="Proteomes" id="UP000831607"/>
    </source>
</evidence>
<dbReference type="SUPFAM" id="SSF52499">
    <property type="entry name" value="Isochorismatase-like hydrolases"/>
    <property type="match status" value="1"/>
</dbReference>
<dbReference type="PANTHER" id="PTHR14119:SF3">
    <property type="entry name" value="ISOCHORISMATASE DOMAIN-CONTAINING PROTEIN 2"/>
    <property type="match status" value="1"/>
</dbReference>
<sequence length="183" mass="19841">MIRRLSAAHSVLLIVDMQASLMPVIDQGDLRIAAAKRLADAAKLLNIPVLATEHLADKLGHTVEPLLSDLQAVCNKTHFDGTKEDHFEAFMPPGRSQVVVCGAEAHVCVMQTALGVLQSGREVWMASDACGSRHDEDRVLGLGRLANAGAELVSSEMVMFEWLVHADHPKFRDVLAVIKSKDG</sequence>
<evidence type="ECO:0000259" key="1">
    <source>
        <dbReference type="Pfam" id="PF00857"/>
    </source>
</evidence>
<dbReference type="RefSeq" id="WP_243479779.1">
    <property type="nucleotide sequence ID" value="NZ_CP063982.1"/>
</dbReference>
<dbReference type="InterPro" id="IPR050993">
    <property type="entry name" value="Isochorismatase_domain"/>
</dbReference>
<dbReference type="PANTHER" id="PTHR14119">
    <property type="entry name" value="HYDROLASE"/>
    <property type="match status" value="1"/>
</dbReference>
<dbReference type="InterPro" id="IPR000868">
    <property type="entry name" value="Isochorismatase-like_dom"/>
</dbReference>
<name>A0ABY4ALX3_9BURK</name>
<dbReference type="EMBL" id="CP063982">
    <property type="protein sequence ID" value="UOD51314.1"/>
    <property type="molecule type" value="Genomic_DNA"/>
</dbReference>
<keyword evidence="3" id="KW-1185">Reference proteome</keyword>